<dbReference type="SUPFAM" id="SSF53720">
    <property type="entry name" value="ALDH-like"/>
    <property type="match status" value="1"/>
</dbReference>
<evidence type="ECO:0000256" key="2">
    <source>
        <dbReference type="PROSITE-ProRule" id="PRU10007"/>
    </source>
</evidence>
<dbReference type="InterPro" id="IPR016162">
    <property type="entry name" value="Ald_DH_N"/>
</dbReference>
<dbReference type="OrthoDB" id="9762913at2"/>
<dbReference type="PROSITE" id="PS00687">
    <property type="entry name" value="ALDEHYDE_DEHYDR_GLU"/>
    <property type="match status" value="1"/>
</dbReference>
<proteinExistence type="inferred from homology"/>
<dbReference type="InterPro" id="IPR047110">
    <property type="entry name" value="GABD/Sad-like"/>
</dbReference>
<reference evidence="6" key="1">
    <citation type="submission" date="2016-10" db="EMBL/GenBank/DDBJ databases">
        <authorList>
            <person name="Varghese N."/>
            <person name="Submissions S."/>
        </authorList>
    </citation>
    <scope>NUCLEOTIDE SEQUENCE [LARGE SCALE GENOMIC DNA]</scope>
    <source>
        <strain evidence="6">DSM 21580</strain>
    </source>
</reference>
<evidence type="ECO:0000256" key="3">
    <source>
        <dbReference type="RuleBase" id="RU003345"/>
    </source>
</evidence>
<dbReference type="Gene3D" id="3.40.309.10">
    <property type="entry name" value="Aldehyde Dehydrogenase, Chain A, domain 2"/>
    <property type="match status" value="1"/>
</dbReference>
<dbReference type="EMBL" id="FNUS01000003">
    <property type="protein sequence ID" value="SEG12667.1"/>
    <property type="molecule type" value="Genomic_DNA"/>
</dbReference>
<dbReference type="InterPro" id="IPR016161">
    <property type="entry name" value="Ald_DH/histidinol_DH"/>
</dbReference>
<keyword evidence="1 3" id="KW-0560">Oxidoreductase</keyword>
<dbReference type="PANTHER" id="PTHR43217:SF1">
    <property type="entry name" value="SUCCINATE SEMIALDEHYDE DEHYDROGENASE [NAD(P)+] SAD"/>
    <property type="match status" value="1"/>
</dbReference>
<gene>
    <name evidence="5" type="ORF">SAMN05421847_1478</name>
</gene>
<evidence type="ECO:0000256" key="1">
    <source>
        <dbReference type="ARBA" id="ARBA00023002"/>
    </source>
</evidence>
<protein>
    <submittedName>
        <fullName evidence="5">Succinate-semialdehyde dehydrogenase / glutarate-semialdehyde dehydrogenase</fullName>
    </submittedName>
</protein>
<comment type="similarity">
    <text evidence="3">Belongs to the aldehyde dehydrogenase family.</text>
</comment>
<dbReference type="PANTHER" id="PTHR43217">
    <property type="entry name" value="SUCCINATE SEMIALDEHYDE DEHYDROGENASE [NAD(P)+] SAD"/>
    <property type="match status" value="1"/>
</dbReference>
<evidence type="ECO:0000313" key="6">
    <source>
        <dbReference type="Proteomes" id="UP000236738"/>
    </source>
</evidence>
<feature type="domain" description="Aldehyde dehydrogenase" evidence="4">
    <location>
        <begin position="4"/>
        <end position="421"/>
    </location>
</feature>
<dbReference type="GO" id="GO:0004777">
    <property type="term" value="F:succinate-semialdehyde dehydrogenase (NAD+) activity"/>
    <property type="evidence" value="ECO:0007669"/>
    <property type="project" value="TreeGrafter"/>
</dbReference>
<dbReference type="Gene3D" id="3.40.605.10">
    <property type="entry name" value="Aldehyde Dehydrogenase, Chain A, domain 1"/>
    <property type="match status" value="1"/>
</dbReference>
<keyword evidence="6" id="KW-1185">Reference proteome</keyword>
<dbReference type="PROSITE" id="PS00070">
    <property type="entry name" value="ALDEHYDE_DEHYDR_CYS"/>
    <property type="match status" value="1"/>
</dbReference>
<dbReference type="InterPro" id="IPR016163">
    <property type="entry name" value="Ald_DH_C"/>
</dbReference>
<name>A0A1H5XMN6_9FLAO</name>
<organism evidence="5 6">
    <name type="scientific">Halpernia humi</name>
    <dbReference type="NCBI Taxonomy" id="493375"/>
    <lineage>
        <taxon>Bacteria</taxon>
        <taxon>Pseudomonadati</taxon>
        <taxon>Bacteroidota</taxon>
        <taxon>Flavobacteriia</taxon>
        <taxon>Flavobacteriales</taxon>
        <taxon>Weeksellaceae</taxon>
        <taxon>Chryseobacterium group</taxon>
        <taxon>Halpernia</taxon>
    </lineage>
</organism>
<sequence>MNLNNSQNTFENWKKIPFAERQNLMQNLAEILLKNKEKFAEIITKEMNKPISQSISEIEKCAGMAEYYSKVENVLDINKIKSEFAYSEIHHEPMGIILGVMPWNYPFWQVLRFAVPAILAGNVVIMKHASICLKSGDALQELFEEAGFPKHTFTHIKVSHDEIEKILANPLVQGVSLTGSEKAGSAVAAAAGKNIKKSLLELGGNDAFIVLNDADLDQAAKSAALGRLQNCGQTCVASKRFIIQSSIYDEFLEKFVTEYKTYIVADPLDKDTKIAGMAREDLADDLEKQYQKAVENSAEIILPLERIDKISFQPGLIKMNLGNPVLDEELFGPLGMVLEAKTDEELLEIANNTKFGLANSVWSKDKKRLEFFINNLQSGTVSINQITKSDARFPFGGTKNSGYGIELSPNALKEFTNVKIVLGKI</sequence>
<dbReference type="Proteomes" id="UP000236738">
    <property type="component" value="Unassembled WGS sequence"/>
</dbReference>
<evidence type="ECO:0000313" key="5">
    <source>
        <dbReference type="EMBL" id="SEG12667.1"/>
    </source>
</evidence>
<accession>A0A1H5XMN6</accession>
<dbReference type="InterPro" id="IPR016160">
    <property type="entry name" value="Ald_DH_CS_CYS"/>
</dbReference>
<dbReference type="Pfam" id="PF00171">
    <property type="entry name" value="Aldedh"/>
    <property type="match status" value="1"/>
</dbReference>
<feature type="active site" evidence="2">
    <location>
        <position position="201"/>
    </location>
</feature>
<dbReference type="InterPro" id="IPR015590">
    <property type="entry name" value="Aldehyde_DH_dom"/>
</dbReference>
<dbReference type="AlphaFoldDB" id="A0A1H5XMN6"/>
<dbReference type="InterPro" id="IPR029510">
    <property type="entry name" value="Ald_DH_CS_GLU"/>
</dbReference>
<evidence type="ECO:0000259" key="4">
    <source>
        <dbReference type="Pfam" id="PF00171"/>
    </source>
</evidence>
<dbReference type="RefSeq" id="WP_103913462.1">
    <property type="nucleotide sequence ID" value="NZ_FNUS01000003.1"/>
</dbReference>